<dbReference type="Ensembl" id="ENSORLT00015030676.1">
    <property type="protein sequence ID" value="ENSORLP00015021270.1"/>
    <property type="gene ID" value="ENSORLG00015022478.1"/>
</dbReference>
<proteinExistence type="predicted"/>
<reference key="1">
    <citation type="journal article" date="2007" name="Nature">
        <title>The medaka draft genome and insights into vertebrate genome evolution.</title>
        <authorList>
            <person name="Kasahara M."/>
            <person name="Naruse K."/>
            <person name="Sasaki S."/>
            <person name="Nakatani Y."/>
            <person name="Qu W."/>
            <person name="Ahsan B."/>
            <person name="Yamada T."/>
            <person name="Nagayasu Y."/>
            <person name="Doi K."/>
            <person name="Kasai Y."/>
            <person name="Jindo T."/>
            <person name="Kobayashi D."/>
            <person name="Shimada A."/>
            <person name="Toyoda A."/>
            <person name="Kuroki Y."/>
            <person name="Fujiyama A."/>
            <person name="Sasaki T."/>
            <person name="Shimizu A."/>
            <person name="Asakawa S."/>
            <person name="Shimizu N."/>
            <person name="Hashimoto S."/>
            <person name="Yang J."/>
            <person name="Lee Y."/>
            <person name="Matsushima K."/>
            <person name="Sugano S."/>
            <person name="Sakaizumi M."/>
            <person name="Narita T."/>
            <person name="Ohishi K."/>
            <person name="Haga S."/>
            <person name="Ohta F."/>
            <person name="Nomoto H."/>
            <person name="Nogata K."/>
            <person name="Morishita T."/>
            <person name="Endo T."/>
            <person name="Shin-I T."/>
            <person name="Takeda H."/>
            <person name="Morishita S."/>
            <person name="Kohara Y."/>
        </authorList>
    </citation>
    <scope>NUCLEOTIDE SEQUENCE [LARGE SCALE GENOMIC DNA]</scope>
    <source>
        <strain>Hd-rR</strain>
    </source>
</reference>
<dbReference type="PANTHER" id="PTHR33198:SF20">
    <property type="entry name" value="RETROTRANSPOSON GAG DOMAIN-CONTAINING PROTEIN"/>
    <property type="match status" value="1"/>
</dbReference>
<evidence type="ECO:0008006" key="3">
    <source>
        <dbReference type="Google" id="ProtNLM"/>
    </source>
</evidence>
<accession>A0A3P9IMQ9</accession>
<protein>
    <recommendedName>
        <fullName evidence="3">Retrotransposon gag domain-containing protein</fullName>
    </recommendedName>
</protein>
<reference evidence="1" key="3">
    <citation type="submission" date="2025-08" db="UniProtKB">
        <authorList>
            <consortium name="Ensembl"/>
        </authorList>
    </citation>
    <scope>IDENTIFICATION</scope>
    <source>
        <strain evidence="1">HSOK</strain>
    </source>
</reference>
<evidence type="ECO:0000313" key="2">
    <source>
        <dbReference type="Proteomes" id="UP000265200"/>
    </source>
</evidence>
<evidence type="ECO:0000313" key="1">
    <source>
        <dbReference type="Ensembl" id="ENSORLP00015021270.1"/>
    </source>
</evidence>
<organism evidence="1 2">
    <name type="scientific">Oryzias latipes</name>
    <name type="common">Japanese rice fish</name>
    <name type="synonym">Japanese killifish</name>
    <dbReference type="NCBI Taxonomy" id="8090"/>
    <lineage>
        <taxon>Eukaryota</taxon>
        <taxon>Metazoa</taxon>
        <taxon>Chordata</taxon>
        <taxon>Craniata</taxon>
        <taxon>Vertebrata</taxon>
        <taxon>Euteleostomi</taxon>
        <taxon>Actinopterygii</taxon>
        <taxon>Neopterygii</taxon>
        <taxon>Teleostei</taxon>
        <taxon>Neoteleostei</taxon>
        <taxon>Acanthomorphata</taxon>
        <taxon>Ovalentaria</taxon>
        <taxon>Atherinomorphae</taxon>
        <taxon>Beloniformes</taxon>
        <taxon>Adrianichthyidae</taxon>
        <taxon>Oryziinae</taxon>
        <taxon>Oryzias</taxon>
    </lineage>
</organism>
<reference evidence="1" key="4">
    <citation type="submission" date="2025-09" db="UniProtKB">
        <authorList>
            <consortium name="Ensembl"/>
        </authorList>
    </citation>
    <scope>IDENTIFICATION</scope>
    <source>
        <strain evidence="1">HSOK</strain>
    </source>
</reference>
<dbReference type="AlphaFoldDB" id="A0A3P9IMQ9"/>
<reference evidence="1 2" key="2">
    <citation type="submission" date="2017-04" db="EMBL/GenBank/DDBJ databases">
        <title>CpG methylation of centromeres and impact of large insertions on vertebrate speciation.</title>
        <authorList>
            <person name="Ichikawa K."/>
            <person name="Yoshimura J."/>
            <person name="Morishita S."/>
        </authorList>
    </citation>
    <scope>NUCLEOTIDE SEQUENCE</scope>
    <source>
        <strain evidence="1 2">HSOK</strain>
    </source>
</reference>
<sequence length="170" mass="19230">MSYTAPHSQRLFYTLPDQGTTMEDAMSALKAHFNPKRNAVAERHVFRKRAQSQTESILQYVAALRDLAATCGFDDKQDEMIRDQLVEHVRSQRIRERLLLEADLTLNKAVTLATQIEAATDFLPYQPSYPAGHLYLQSRPQTQFVSFLSCCTFISSKKDQNSSGTTPNAL</sequence>
<dbReference type="Proteomes" id="UP000265200">
    <property type="component" value="Chromosome 21"/>
</dbReference>
<dbReference type="PANTHER" id="PTHR33198">
    <property type="entry name" value="ANK_REP_REGION DOMAIN-CONTAINING PROTEIN-RELATED"/>
    <property type="match status" value="1"/>
</dbReference>
<name>A0A3P9IMQ9_ORYLA</name>